<dbReference type="GO" id="GO:0000049">
    <property type="term" value="F:tRNA binding"/>
    <property type="evidence" value="ECO:0007669"/>
    <property type="project" value="InterPro"/>
</dbReference>
<keyword evidence="2" id="KW-0540">Nuclease</keyword>
<dbReference type="Pfam" id="PF00825">
    <property type="entry name" value="Ribonuclease_P"/>
    <property type="match status" value="1"/>
</dbReference>
<organism evidence="6 7">
    <name type="scientific">Candidatus Gottesmanbacteria bacterium GW2011_GWA2_42_18</name>
    <dbReference type="NCBI Taxonomy" id="1618442"/>
    <lineage>
        <taxon>Bacteria</taxon>
        <taxon>Candidatus Gottesmaniibacteriota</taxon>
    </lineage>
</organism>
<sequence length="115" mass="13679">MLPRKLRITFNDFRNHRDFYRKTSSSLFTVFIKKKKIEEARFFITVPKILDKRSTRRNLTKRKIERIILDFSAEAKLSGFIMIKPKKILTEENQRAAEAELVKILKNEIPAENNP</sequence>
<keyword evidence="3" id="KW-0255">Endonuclease</keyword>
<evidence type="ECO:0000256" key="1">
    <source>
        <dbReference type="ARBA" id="ARBA00022694"/>
    </source>
</evidence>
<keyword evidence="5" id="KW-0694">RNA-binding</keyword>
<keyword evidence="4" id="KW-0378">Hydrolase</keyword>
<name>A0A0G1CB32_9BACT</name>
<dbReference type="SUPFAM" id="SSF54211">
    <property type="entry name" value="Ribosomal protein S5 domain 2-like"/>
    <property type="match status" value="1"/>
</dbReference>
<evidence type="ECO:0000313" key="6">
    <source>
        <dbReference type="EMBL" id="KKS46853.1"/>
    </source>
</evidence>
<accession>A0A0G1CB32</accession>
<evidence type="ECO:0000256" key="2">
    <source>
        <dbReference type="ARBA" id="ARBA00022722"/>
    </source>
</evidence>
<dbReference type="GO" id="GO:0004526">
    <property type="term" value="F:ribonuclease P activity"/>
    <property type="evidence" value="ECO:0007669"/>
    <property type="project" value="InterPro"/>
</dbReference>
<dbReference type="Gene3D" id="3.30.230.10">
    <property type="match status" value="1"/>
</dbReference>
<gene>
    <name evidence="6" type="ORF">UV09_C0012G0022</name>
</gene>
<reference evidence="6 7" key="1">
    <citation type="journal article" date="2015" name="Nature">
        <title>rRNA introns, odd ribosomes, and small enigmatic genomes across a large radiation of phyla.</title>
        <authorList>
            <person name="Brown C.T."/>
            <person name="Hug L.A."/>
            <person name="Thomas B.C."/>
            <person name="Sharon I."/>
            <person name="Castelle C.J."/>
            <person name="Singh A."/>
            <person name="Wilkins M.J."/>
            <person name="Williams K.H."/>
            <person name="Banfield J.F."/>
        </authorList>
    </citation>
    <scope>NUCLEOTIDE SEQUENCE [LARGE SCALE GENOMIC DNA]</scope>
</reference>
<protein>
    <submittedName>
        <fullName evidence="6">Uncharacterized protein</fullName>
    </submittedName>
</protein>
<dbReference type="EMBL" id="LCDD01000012">
    <property type="protein sequence ID" value="KKS46853.1"/>
    <property type="molecule type" value="Genomic_DNA"/>
</dbReference>
<keyword evidence="1" id="KW-0819">tRNA processing</keyword>
<dbReference type="AlphaFoldDB" id="A0A0G1CB32"/>
<dbReference type="InterPro" id="IPR014721">
    <property type="entry name" value="Ribsml_uS5_D2-typ_fold_subgr"/>
</dbReference>
<comment type="caution">
    <text evidence="6">The sequence shown here is derived from an EMBL/GenBank/DDBJ whole genome shotgun (WGS) entry which is preliminary data.</text>
</comment>
<evidence type="ECO:0000256" key="3">
    <source>
        <dbReference type="ARBA" id="ARBA00022759"/>
    </source>
</evidence>
<evidence type="ECO:0000256" key="4">
    <source>
        <dbReference type="ARBA" id="ARBA00022801"/>
    </source>
</evidence>
<dbReference type="InterPro" id="IPR000100">
    <property type="entry name" value="RNase_P"/>
</dbReference>
<evidence type="ECO:0000313" key="7">
    <source>
        <dbReference type="Proteomes" id="UP000034320"/>
    </source>
</evidence>
<dbReference type="InterPro" id="IPR020568">
    <property type="entry name" value="Ribosomal_Su5_D2-typ_SF"/>
</dbReference>
<dbReference type="Proteomes" id="UP000034320">
    <property type="component" value="Unassembled WGS sequence"/>
</dbReference>
<dbReference type="GO" id="GO:0008033">
    <property type="term" value="P:tRNA processing"/>
    <property type="evidence" value="ECO:0007669"/>
    <property type="project" value="UniProtKB-KW"/>
</dbReference>
<evidence type="ECO:0000256" key="5">
    <source>
        <dbReference type="ARBA" id="ARBA00022884"/>
    </source>
</evidence>
<proteinExistence type="predicted"/>